<dbReference type="Proteomes" id="UP000647836">
    <property type="component" value="Unassembled WGS sequence"/>
</dbReference>
<keyword evidence="2" id="KW-1185">Reference proteome</keyword>
<evidence type="ECO:0000313" key="2">
    <source>
        <dbReference type="Proteomes" id="UP000647836"/>
    </source>
</evidence>
<dbReference type="RefSeq" id="WP_194041396.1">
    <property type="nucleotide sequence ID" value="NZ_JADEXF010000074.1"/>
</dbReference>
<reference evidence="1 2" key="1">
    <citation type="submission" date="2020-10" db="EMBL/GenBank/DDBJ databases">
        <authorList>
            <person name="Castelo-Branco R."/>
            <person name="Eusebio N."/>
            <person name="Adriana R."/>
            <person name="Vieira A."/>
            <person name="Brugerolle De Fraissinette N."/>
            <person name="Rezende De Castro R."/>
            <person name="Schneider M.P."/>
            <person name="Vasconcelos V."/>
            <person name="Leao P.N."/>
        </authorList>
    </citation>
    <scope>NUCLEOTIDE SEQUENCE [LARGE SCALE GENOMIC DNA]</scope>
    <source>
        <strain evidence="1 2">LEGE 07299</strain>
    </source>
</reference>
<protein>
    <submittedName>
        <fullName evidence="1">Uncharacterized protein</fullName>
    </submittedName>
</protein>
<organism evidence="1 2">
    <name type="scientific">Nostoc cf. edaphicum LEGE 07299</name>
    <dbReference type="NCBI Taxonomy" id="2777974"/>
    <lineage>
        <taxon>Bacteria</taxon>
        <taxon>Bacillati</taxon>
        <taxon>Cyanobacteriota</taxon>
        <taxon>Cyanophyceae</taxon>
        <taxon>Nostocales</taxon>
        <taxon>Nostocaceae</taxon>
        <taxon>Nostoc</taxon>
    </lineage>
</organism>
<gene>
    <name evidence="1" type="ORF">IQ229_03715</name>
</gene>
<evidence type="ECO:0000313" key="1">
    <source>
        <dbReference type="EMBL" id="MBE9104082.1"/>
    </source>
</evidence>
<accession>A0ABR9TVC9</accession>
<proteinExistence type="predicted"/>
<dbReference type="EMBL" id="JADEXF010000074">
    <property type="protein sequence ID" value="MBE9104082.1"/>
    <property type="molecule type" value="Genomic_DNA"/>
</dbReference>
<comment type="caution">
    <text evidence="1">The sequence shown here is derived from an EMBL/GenBank/DDBJ whole genome shotgun (WGS) entry which is preliminary data.</text>
</comment>
<name>A0ABR9TVC9_9NOSO</name>
<sequence>MLERSHCGDLAIALLTNHRGAEYTERGRRERSHCRDLAIALFNEPQRHREHRG</sequence>